<sequence>MVVKPPLILDYFTQNFSLLISVGLSEYISTKNINFFNLLILNSFYILLIFYLTHILF</sequence>
<dbReference type="EMBL" id="UINC01008266">
    <property type="protein sequence ID" value="SVA37237.1"/>
    <property type="molecule type" value="Genomic_DNA"/>
</dbReference>
<accession>A0A381VC51</accession>
<keyword evidence="1" id="KW-0812">Transmembrane</keyword>
<gene>
    <name evidence="2" type="ORF">METZ01_LOCUS90091</name>
</gene>
<name>A0A381VC51_9ZZZZ</name>
<organism evidence="2">
    <name type="scientific">marine metagenome</name>
    <dbReference type="NCBI Taxonomy" id="408172"/>
    <lineage>
        <taxon>unclassified sequences</taxon>
        <taxon>metagenomes</taxon>
        <taxon>ecological metagenomes</taxon>
    </lineage>
</organism>
<evidence type="ECO:0000313" key="2">
    <source>
        <dbReference type="EMBL" id="SVA37237.1"/>
    </source>
</evidence>
<protein>
    <submittedName>
        <fullName evidence="2">Uncharacterized protein</fullName>
    </submittedName>
</protein>
<keyword evidence="1" id="KW-1133">Transmembrane helix</keyword>
<dbReference type="AlphaFoldDB" id="A0A381VC51"/>
<proteinExistence type="predicted"/>
<evidence type="ECO:0000256" key="1">
    <source>
        <dbReference type="SAM" id="Phobius"/>
    </source>
</evidence>
<feature type="transmembrane region" description="Helical" evidence="1">
    <location>
        <begin position="35"/>
        <end position="56"/>
    </location>
</feature>
<reference evidence="2" key="1">
    <citation type="submission" date="2018-05" db="EMBL/GenBank/DDBJ databases">
        <authorList>
            <person name="Lanie J.A."/>
            <person name="Ng W.-L."/>
            <person name="Kazmierczak K.M."/>
            <person name="Andrzejewski T.M."/>
            <person name="Davidsen T.M."/>
            <person name="Wayne K.J."/>
            <person name="Tettelin H."/>
            <person name="Glass J.I."/>
            <person name="Rusch D."/>
            <person name="Podicherti R."/>
            <person name="Tsui H.-C.T."/>
            <person name="Winkler M.E."/>
        </authorList>
    </citation>
    <scope>NUCLEOTIDE SEQUENCE</scope>
</reference>
<keyword evidence="1" id="KW-0472">Membrane</keyword>